<evidence type="ECO:0000313" key="3">
    <source>
        <dbReference type="Proteomes" id="UP000060487"/>
    </source>
</evidence>
<dbReference type="Proteomes" id="UP000060487">
    <property type="component" value="Unassembled WGS sequence"/>
</dbReference>
<dbReference type="SUPFAM" id="SSF50998">
    <property type="entry name" value="Quinoprotein alcohol dehydrogenase-like"/>
    <property type="match status" value="1"/>
</dbReference>
<protein>
    <submittedName>
        <fullName evidence="2">Uncharacterized protein</fullName>
    </submittedName>
</protein>
<proteinExistence type="predicted"/>
<dbReference type="RefSeq" id="WP_085051964.1">
    <property type="nucleotide sequence ID" value="NZ_LNQR01000051.1"/>
</dbReference>
<feature type="chain" id="PRO_5047365571" evidence="1">
    <location>
        <begin position="25"/>
        <end position="337"/>
    </location>
</feature>
<dbReference type="EMBL" id="LNQR01000051">
    <property type="protein sequence ID" value="KWT87416.1"/>
    <property type="molecule type" value="Genomic_DNA"/>
</dbReference>
<keyword evidence="1" id="KW-0732">Signal</keyword>
<gene>
    <name evidence="2" type="ORF">ASN18_1335</name>
</gene>
<keyword evidence="3" id="KW-1185">Reference proteome</keyword>
<reference evidence="2 3" key="1">
    <citation type="submission" date="2015-11" db="EMBL/GenBank/DDBJ databases">
        <authorList>
            <person name="Lin W."/>
        </authorList>
    </citation>
    <scope>NUCLEOTIDE SEQUENCE [LARGE SCALE GENOMIC DNA]</scope>
    <source>
        <strain evidence="2 3">HCH-1</strain>
    </source>
</reference>
<evidence type="ECO:0000313" key="2">
    <source>
        <dbReference type="EMBL" id="KWT87416.1"/>
    </source>
</evidence>
<dbReference type="InterPro" id="IPR011047">
    <property type="entry name" value="Quinoprotein_ADH-like_sf"/>
</dbReference>
<organism evidence="2 3">
    <name type="scientific">Candidatus Magnetominusculus xianensis</name>
    <dbReference type="NCBI Taxonomy" id="1748249"/>
    <lineage>
        <taxon>Bacteria</taxon>
        <taxon>Pseudomonadati</taxon>
        <taxon>Nitrospirota</taxon>
        <taxon>Nitrospiria</taxon>
        <taxon>Nitrospirales</taxon>
        <taxon>Nitrospiraceae</taxon>
        <taxon>Candidatus Magnetominusculus</taxon>
    </lineage>
</organism>
<name>A0ABR5SG40_9BACT</name>
<feature type="signal peptide" evidence="1">
    <location>
        <begin position="1"/>
        <end position="24"/>
    </location>
</feature>
<sequence length="337" mass="36596">MKKLTMYLLLIVALNICGASPGGAVRWPGIGTPTSQPLTANYLSAVDVAGSRVYAAGTNANQVISIWYLENGNWISKELQNKAVGTVYATFVENDDSIYFGLTSPVAGYVYRYKPSTEELYDMRLTTAKKIYDVTMHNNILYAAGTVMDPVTHNETGQCWRLINGVWESLNVTGLNTVDALTSSQGYLYIAGVNSATNYVKVMVYTSSGWVDTGLPADAATDIWLMINDGNGTIYAGGITNYRAAVWKYNNGAWSSTGPIDGNRIFALTLDNSGVLYAGGVDSQFKGQVWGFLNGTWINTNLTGSSYVNAMVTGPNNTIYAVGMNNQHTAMVWIYKN</sequence>
<accession>A0ABR5SG40</accession>
<comment type="caution">
    <text evidence="2">The sequence shown here is derived from an EMBL/GenBank/DDBJ whole genome shotgun (WGS) entry which is preliminary data.</text>
</comment>
<evidence type="ECO:0000256" key="1">
    <source>
        <dbReference type="SAM" id="SignalP"/>
    </source>
</evidence>